<dbReference type="Gene3D" id="1.25.40.10">
    <property type="entry name" value="Tetratricopeptide repeat domain"/>
    <property type="match status" value="1"/>
</dbReference>
<evidence type="ECO:0000313" key="2">
    <source>
        <dbReference type="EMBL" id="MBP3192848.1"/>
    </source>
</evidence>
<dbReference type="RefSeq" id="WP_210511946.1">
    <property type="nucleotide sequence ID" value="NZ_JAFIDN010000006.1"/>
</dbReference>
<gene>
    <name evidence="2" type="ORF">NATSA_09250</name>
</gene>
<feature type="signal peptide" evidence="1">
    <location>
        <begin position="1"/>
        <end position="16"/>
    </location>
</feature>
<evidence type="ECO:0000256" key="1">
    <source>
        <dbReference type="SAM" id="SignalP"/>
    </source>
</evidence>
<comment type="caution">
    <text evidence="2">The sequence shown here is derived from an EMBL/GenBank/DDBJ whole genome shotgun (WGS) entry which is preliminary data.</text>
</comment>
<keyword evidence="1" id="KW-0732">Signal</keyword>
<sequence>MRTILSLLLAIVIAFAAGCSPDSESTEQAVNQLSEEGEFEEALDLARTKADETGDETLLIETHLAYANYLTHEADHLAMGERMGDALAHYRRVLELDETNSQAQSHIELIEGIYDQMGRDVPQGVAE</sequence>
<dbReference type="SUPFAM" id="SSF48452">
    <property type="entry name" value="TPR-like"/>
    <property type="match status" value="1"/>
</dbReference>
<evidence type="ECO:0008006" key="4">
    <source>
        <dbReference type="Google" id="ProtNLM"/>
    </source>
</evidence>
<keyword evidence="3" id="KW-1185">Reference proteome</keyword>
<dbReference type="PROSITE" id="PS51257">
    <property type="entry name" value="PROKAR_LIPOPROTEIN"/>
    <property type="match status" value="1"/>
</dbReference>
<accession>A0A8J7S9F8</accession>
<protein>
    <recommendedName>
        <fullName evidence="4">Tetratricopeptide repeat protein</fullName>
    </recommendedName>
</protein>
<dbReference type="AlphaFoldDB" id="A0A8J7S9F8"/>
<reference evidence="2" key="1">
    <citation type="submission" date="2021-02" db="EMBL/GenBank/DDBJ databases">
        <title>Natronogracilivirga saccharolytica gen. nov. sp. nov. a new anaerobic, haloalkiliphilic carbohydrate-fermenting bacterium from soda lake and proposing of Cyclonatronumiaceae fam. nov. in the phylum Balneolaeota.</title>
        <authorList>
            <person name="Zhilina T.N."/>
            <person name="Sorokin D.Y."/>
            <person name="Zavarzina D.G."/>
            <person name="Toshchakov S.V."/>
            <person name="Kublanov I.V."/>
        </authorList>
    </citation>
    <scope>NUCLEOTIDE SEQUENCE</scope>
    <source>
        <strain evidence="2">Z-1702</strain>
    </source>
</reference>
<name>A0A8J7S9F8_9BACT</name>
<dbReference type="InterPro" id="IPR011990">
    <property type="entry name" value="TPR-like_helical_dom_sf"/>
</dbReference>
<dbReference type="EMBL" id="JAFIDN010000006">
    <property type="protein sequence ID" value="MBP3192848.1"/>
    <property type="molecule type" value="Genomic_DNA"/>
</dbReference>
<evidence type="ECO:0000313" key="3">
    <source>
        <dbReference type="Proteomes" id="UP000673975"/>
    </source>
</evidence>
<feature type="chain" id="PRO_5035148516" description="Tetratricopeptide repeat protein" evidence="1">
    <location>
        <begin position="17"/>
        <end position="127"/>
    </location>
</feature>
<proteinExistence type="predicted"/>
<organism evidence="2 3">
    <name type="scientific">Natronogracilivirga saccharolytica</name>
    <dbReference type="NCBI Taxonomy" id="2812953"/>
    <lineage>
        <taxon>Bacteria</taxon>
        <taxon>Pseudomonadati</taxon>
        <taxon>Balneolota</taxon>
        <taxon>Balneolia</taxon>
        <taxon>Balneolales</taxon>
        <taxon>Cyclonatronaceae</taxon>
        <taxon>Natronogracilivirga</taxon>
    </lineage>
</organism>
<dbReference type="Proteomes" id="UP000673975">
    <property type="component" value="Unassembled WGS sequence"/>
</dbReference>